<gene>
    <name evidence="2" type="ORF">GN330_18485</name>
</gene>
<comment type="caution">
    <text evidence="2">The sequence shown here is derived from an EMBL/GenBank/DDBJ whole genome shotgun (WGS) entry which is preliminary data.</text>
</comment>
<accession>A0A844QMH2</accession>
<feature type="region of interest" description="Disordered" evidence="1">
    <location>
        <begin position="149"/>
        <end position="184"/>
    </location>
</feature>
<protein>
    <submittedName>
        <fullName evidence="2">DUF177 domain-containing protein</fullName>
    </submittedName>
</protein>
<feature type="compositionally biased region" description="Basic and acidic residues" evidence="1">
    <location>
        <begin position="159"/>
        <end position="173"/>
    </location>
</feature>
<dbReference type="InterPro" id="IPR003772">
    <property type="entry name" value="YceD"/>
</dbReference>
<dbReference type="AlphaFoldDB" id="A0A844QMH2"/>
<dbReference type="Pfam" id="PF02620">
    <property type="entry name" value="YceD"/>
    <property type="match status" value="1"/>
</dbReference>
<evidence type="ECO:0000256" key="1">
    <source>
        <dbReference type="SAM" id="MobiDB-lite"/>
    </source>
</evidence>
<evidence type="ECO:0000313" key="3">
    <source>
        <dbReference type="Proteomes" id="UP000463224"/>
    </source>
</evidence>
<sequence>MADTVDSPISFRVNIRTLPRKGMPVSIIADEDQKAALAAIHDLQAVRNFRATLSVSAWRADGVRVAGSVSADIVQTCVVTLQPLDARVEEMLEALFVPENSRLARPDVSAEGEILLDPEGQDAPETFLGDTIDVGALAEQYFALGLDPYPRSEAAPVSRLDEGPSGSREEESPFAKLLSLKRKS</sequence>
<name>A0A844QMH2_9HYPH</name>
<dbReference type="RefSeq" id="WP_156714180.1">
    <property type="nucleotide sequence ID" value="NZ_WPHG01000004.1"/>
</dbReference>
<reference evidence="2 3" key="1">
    <citation type="submission" date="2019-12" db="EMBL/GenBank/DDBJ databases">
        <title>Nitratireductor arenosus sp. nov., Isolated from sea sand, Jeju island, South Korea.</title>
        <authorList>
            <person name="Kim W."/>
        </authorList>
    </citation>
    <scope>NUCLEOTIDE SEQUENCE [LARGE SCALE GENOMIC DNA]</scope>
    <source>
        <strain evidence="2 3">CAU 1489</strain>
    </source>
</reference>
<keyword evidence="3" id="KW-1185">Reference proteome</keyword>
<dbReference type="EMBL" id="WPHG01000004">
    <property type="protein sequence ID" value="MVA99238.1"/>
    <property type="molecule type" value="Genomic_DNA"/>
</dbReference>
<dbReference type="Proteomes" id="UP000463224">
    <property type="component" value="Unassembled WGS sequence"/>
</dbReference>
<organism evidence="2 3">
    <name type="scientific">Nitratireductor arenosus</name>
    <dbReference type="NCBI Taxonomy" id="2682096"/>
    <lineage>
        <taxon>Bacteria</taxon>
        <taxon>Pseudomonadati</taxon>
        <taxon>Pseudomonadota</taxon>
        <taxon>Alphaproteobacteria</taxon>
        <taxon>Hyphomicrobiales</taxon>
        <taxon>Phyllobacteriaceae</taxon>
        <taxon>Nitratireductor</taxon>
    </lineage>
</organism>
<proteinExistence type="predicted"/>
<evidence type="ECO:0000313" key="2">
    <source>
        <dbReference type="EMBL" id="MVA99238.1"/>
    </source>
</evidence>